<feature type="compositionally biased region" description="Low complexity" evidence="1">
    <location>
        <begin position="294"/>
        <end position="305"/>
    </location>
</feature>
<feature type="transmembrane region" description="Helical" evidence="2">
    <location>
        <begin position="215"/>
        <end position="240"/>
    </location>
</feature>
<sequence>MECGGGVRRRAMVCAEFRQGVAVGSVANATHSSSGAGAGGNASRHSSGFGSSSSSSALNDDGGTDDAAPPGDVQTHSEQEEACREVPCLSSFLQVSLTLSAFYGDACFTADAQRAFLSGLALEIVQALHITLSRIRDMNAAPAARPDEMVVSFIVAPPSGPADQPIRVLQEQLKLQVSSANSSLRSRGTWARLVVPSSIREQASVYLPQNLQVRFLAYDVIILLVVVGSACLLCAGWGAWTSSRRRRGKLLPGYCDVEDAASAADADAAADDDASSTARQAQRCASGVRGDNCDASSSDSSSDDGSASDDE</sequence>
<dbReference type="Proteomes" id="UP000664859">
    <property type="component" value="Unassembled WGS sequence"/>
</dbReference>
<name>A0A835Z5K0_9STRA</name>
<feature type="region of interest" description="Disordered" evidence="1">
    <location>
        <begin position="31"/>
        <end position="79"/>
    </location>
</feature>
<reference evidence="3" key="1">
    <citation type="submission" date="2021-02" db="EMBL/GenBank/DDBJ databases">
        <title>First Annotated Genome of the Yellow-green Alga Tribonema minus.</title>
        <authorList>
            <person name="Mahan K.M."/>
        </authorList>
    </citation>
    <scope>NUCLEOTIDE SEQUENCE</scope>
    <source>
        <strain evidence="3">UTEX B ZZ1240</strain>
    </source>
</reference>
<keyword evidence="2" id="KW-0812">Transmembrane</keyword>
<evidence type="ECO:0000313" key="3">
    <source>
        <dbReference type="EMBL" id="KAG5183604.1"/>
    </source>
</evidence>
<keyword evidence="2" id="KW-1133">Transmembrane helix</keyword>
<dbReference type="AlphaFoldDB" id="A0A835Z5K0"/>
<keyword evidence="2" id="KW-0472">Membrane</keyword>
<accession>A0A835Z5K0</accession>
<proteinExistence type="predicted"/>
<gene>
    <name evidence="3" type="ORF">JKP88DRAFT_316513</name>
</gene>
<feature type="non-terminal residue" evidence="3">
    <location>
        <position position="311"/>
    </location>
</feature>
<evidence type="ECO:0000256" key="1">
    <source>
        <dbReference type="SAM" id="MobiDB-lite"/>
    </source>
</evidence>
<dbReference type="EMBL" id="JAFCMP010000200">
    <property type="protein sequence ID" value="KAG5183604.1"/>
    <property type="molecule type" value="Genomic_DNA"/>
</dbReference>
<comment type="caution">
    <text evidence="3">The sequence shown here is derived from an EMBL/GenBank/DDBJ whole genome shotgun (WGS) entry which is preliminary data.</text>
</comment>
<keyword evidence="4" id="KW-1185">Reference proteome</keyword>
<feature type="compositionally biased region" description="Low complexity" evidence="1">
    <location>
        <begin position="31"/>
        <end position="56"/>
    </location>
</feature>
<organism evidence="3 4">
    <name type="scientific">Tribonema minus</name>
    <dbReference type="NCBI Taxonomy" id="303371"/>
    <lineage>
        <taxon>Eukaryota</taxon>
        <taxon>Sar</taxon>
        <taxon>Stramenopiles</taxon>
        <taxon>Ochrophyta</taxon>
        <taxon>PX clade</taxon>
        <taxon>Xanthophyceae</taxon>
        <taxon>Tribonematales</taxon>
        <taxon>Tribonemataceae</taxon>
        <taxon>Tribonema</taxon>
    </lineage>
</organism>
<evidence type="ECO:0000256" key="2">
    <source>
        <dbReference type="SAM" id="Phobius"/>
    </source>
</evidence>
<evidence type="ECO:0000313" key="4">
    <source>
        <dbReference type="Proteomes" id="UP000664859"/>
    </source>
</evidence>
<feature type="region of interest" description="Disordered" evidence="1">
    <location>
        <begin position="266"/>
        <end position="311"/>
    </location>
</feature>
<protein>
    <submittedName>
        <fullName evidence="3">Uncharacterized protein</fullName>
    </submittedName>
</protein>